<dbReference type="CDD" id="cd06173">
    <property type="entry name" value="MFS_MefA_like"/>
    <property type="match status" value="1"/>
</dbReference>
<dbReference type="SUPFAM" id="SSF103473">
    <property type="entry name" value="MFS general substrate transporter"/>
    <property type="match status" value="1"/>
</dbReference>
<dbReference type="RefSeq" id="WP_106024471.1">
    <property type="nucleotide sequence ID" value="NZ_PVXN01000053.1"/>
</dbReference>
<evidence type="ECO:0000256" key="4">
    <source>
        <dbReference type="ARBA" id="ARBA00022692"/>
    </source>
</evidence>
<evidence type="ECO:0000256" key="5">
    <source>
        <dbReference type="ARBA" id="ARBA00022989"/>
    </source>
</evidence>
<proteinExistence type="predicted"/>
<dbReference type="InterPro" id="IPR036259">
    <property type="entry name" value="MFS_trans_sf"/>
</dbReference>
<name>A0A2T0AP13_9CLOT</name>
<dbReference type="OrthoDB" id="9763297at2"/>
<evidence type="ECO:0000256" key="2">
    <source>
        <dbReference type="ARBA" id="ARBA00022448"/>
    </source>
</evidence>
<evidence type="ECO:0000313" key="9">
    <source>
        <dbReference type="EMBL" id="PRR70760.1"/>
    </source>
</evidence>
<accession>A0A2T0AP13</accession>
<dbReference type="Proteomes" id="UP000239614">
    <property type="component" value="Unassembled WGS sequence"/>
</dbReference>
<gene>
    <name evidence="9" type="ORF">CPAL_18440</name>
</gene>
<keyword evidence="4 7" id="KW-0812">Transmembrane</keyword>
<feature type="transmembrane region" description="Helical" evidence="7">
    <location>
        <begin position="352"/>
        <end position="371"/>
    </location>
</feature>
<keyword evidence="10" id="KW-1185">Reference proteome</keyword>
<feature type="domain" description="Major facilitator superfamily (MFS) profile" evidence="8">
    <location>
        <begin position="1"/>
        <end position="188"/>
    </location>
</feature>
<dbReference type="PANTHER" id="PTHR43266">
    <property type="entry name" value="MACROLIDE-EFFLUX PROTEIN"/>
    <property type="match status" value="1"/>
</dbReference>
<dbReference type="InterPro" id="IPR011701">
    <property type="entry name" value="MFS"/>
</dbReference>
<reference evidence="9 10" key="1">
    <citation type="submission" date="2018-03" db="EMBL/GenBank/DDBJ databases">
        <title>Genome sequence of Clostridium thermopalmarium DSM 5974.</title>
        <authorList>
            <person name="Poehlein A."/>
            <person name="Daniel R."/>
        </authorList>
    </citation>
    <scope>NUCLEOTIDE SEQUENCE [LARGE SCALE GENOMIC DNA]</scope>
    <source>
        <strain evidence="9 10">DSM 5974</strain>
    </source>
</reference>
<dbReference type="GO" id="GO:0005886">
    <property type="term" value="C:plasma membrane"/>
    <property type="evidence" value="ECO:0007669"/>
    <property type="project" value="UniProtKB-SubCell"/>
</dbReference>
<feature type="transmembrane region" description="Helical" evidence="7">
    <location>
        <begin position="7"/>
        <end position="31"/>
    </location>
</feature>
<feature type="transmembrane region" description="Helical" evidence="7">
    <location>
        <begin position="97"/>
        <end position="115"/>
    </location>
</feature>
<sequence>MKNKNFVIVVIGQIISLFGNAIQRFCMSLYILDLTGSAKTFSIILAISNIPYILFAPIAGLLADTINRKKIMVYLDFLSSVLMAGYSIIIISGKDSSIIIAVVMFILSTIYTLYSPSVTSCIPQIVEREKLATANAIIQQVGYIVNLAGPIIAGLLYGFVGMKMIVVINAISFFISAILELLLDIPDLGVKEKLNNPLLKSVKEMKKSFVYLKNKKKIVLGIIFSYALTNIFVVPVLSVVSPYFINVKLDMPSSIYGYVEGVFVLGMIIGATLITLNPNLFIMKKLHKTMYPMVAALLIMGISTYLSIQNKFIILGLYSIGGFGIMLSLALSNIISLTYIQQEISEEMLGKVSAFSTAVATASVVPGQIMYGQLIELNLSIFNILILTFIFSIGVVNFIKWNVRKI</sequence>
<keyword evidence="2" id="KW-0813">Transport</keyword>
<feature type="transmembrane region" description="Helical" evidence="7">
    <location>
        <begin position="136"/>
        <end position="159"/>
    </location>
</feature>
<dbReference type="GO" id="GO:0022857">
    <property type="term" value="F:transmembrane transporter activity"/>
    <property type="evidence" value="ECO:0007669"/>
    <property type="project" value="InterPro"/>
</dbReference>
<dbReference type="Gene3D" id="1.20.1250.20">
    <property type="entry name" value="MFS general substrate transporter like domains"/>
    <property type="match status" value="1"/>
</dbReference>
<keyword evidence="6 7" id="KW-0472">Membrane</keyword>
<organism evidence="9 10">
    <name type="scientific">Clostridium thermopalmarium DSM 5974</name>
    <dbReference type="NCBI Taxonomy" id="1121340"/>
    <lineage>
        <taxon>Bacteria</taxon>
        <taxon>Bacillati</taxon>
        <taxon>Bacillota</taxon>
        <taxon>Clostridia</taxon>
        <taxon>Eubacteriales</taxon>
        <taxon>Clostridiaceae</taxon>
        <taxon>Clostridium</taxon>
    </lineage>
</organism>
<dbReference type="PANTHER" id="PTHR43266:SF9">
    <property type="entry name" value="PERMEASE, MAJOR FACILITATOR SUPERFAMILY-RELATED"/>
    <property type="match status" value="1"/>
</dbReference>
<dbReference type="Pfam" id="PF07690">
    <property type="entry name" value="MFS_1"/>
    <property type="match status" value="1"/>
</dbReference>
<comment type="subcellular location">
    <subcellularLocation>
        <location evidence="1">Cell membrane</location>
        <topology evidence="1">Multi-pass membrane protein</topology>
    </subcellularLocation>
</comment>
<dbReference type="PROSITE" id="PS50850">
    <property type="entry name" value="MFS"/>
    <property type="match status" value="1"/>
</dbReference>
<feature type="transmembrane region" description="Helical" evidence="7">
    <location>
        <begin position="165"/>
        <end position="183"/>
    </location>
</feature>
<keyword evidence="3" id="KW-1003">Cell membrane</keyword>
<evidence type="ECO:0000256" key="3">
    <source>
        <dbReference type="ARBA" id="ARBA00022475"/>
    </source>
</evidence>
<feature type="transmembrane region" description="Helical" evidence="7">
    <location>
        <begin position="255"/>
        <end position="277"/>
    </location>
</feature>
<feature type="transmembrane region" description="Helical" evidence="7">
    <location>
        <begin position="314"/>
        <end position="340"/>
    </location>
</feature>
<feature type="transmembrane region" description="Helical" evidence="7">
    <location>
        <begin position="43"/>
        <end position="64"/>
    </location>
</feature>
<protein>
    <submittedName>
        <fullName evidence="9">Enterobactin exporter EntS</fullName>
    </submittedName>
</protein>
<dbReference type="InterPro" id="IPR020846">
    <property type="entry name" value="MFS_dom"/>
</dbReference>
<evidence type="ECO:0000256" key="1">
    <source>
        <dbReference type="ARBA" id="ARBA00004651"/>
    </source>
</evidence>
<evidence type="ECO:0000259" key="8">
    <source>
        <dbReference type="PROSITE" id="PS50850"/>
    </source>
</evidence>
<feature type="transmembrane region" description="Helical" evidence="7">
    <location>
        <begin position="218"/>
        <end position="243"/>
    </location>
</feature>
<evidence type="ECO:0000313" key="10">
    <source>
        <dbReference type="Proteomes" id="UP000239614"/>
    </source>
</evidence>
<dbReference type="AlphaFoldDB" id="A0A2T0AP13"/>
<evidence type="ECO:0000256" key="6">
    <source>
        <dbReference type="ARBA" id="ARBA00023136"/>
    </source>
</evidence>
<evidence type="ECO:0000256" key="7">
    <source>
        <dbReference type="SAM" id="Phobius"/>
    </source>
</evidence>
<comment type="caution">
    <text evidence="9">The sequence shown here is derived from an EMBL/GenBank/DDBJ whole genome shotgun (WGS) entry which is preliminary data.</text>
</comment>
<dbReference type="EMBL" id="PVXN01000053">
    <property type="protein sequence ID" value="PRR70760.1"/>
    <property type="molecule type" value="Genomic_DNA"/>
</dbReference>
<feature type="transmembrane region" description="Helical" evidence="7">
    <location>
        <begin position="377"/>
        <end position="399"/>
    </location>
</feature>
<keyword evidence="5 7" id="KW-1133">Transmembrane helix</keyword>
<feature type="transmembrane region" description="Helical" evidence="7">
    <location>
        <begin position="289"/>
        <end position="308"/>
    </location>
</feature>
<feature type="transmembrane region" description="Helical" evidence="7">
    <location>
        <begin position="71"/>
        <end position="91"/>
    </location>
</feature>